<organism evidence="5 6">
    <name type="scientific">Sus scrofa</name>
    <name type="common">Pig</name>
    <dbReference type="NCBI Taxonomy" id="9823"/>
    <lineage>
        <taxon>Eukaryota</taxon>
        <taxon>Metazoa</taxon>
        <taxon>Chordata</taxon>
        <taxon>Craniata</taxon>
        <taxon>Vertebrata</taxon>
        <taxon>Euteleostomi</taxon>
        <taxon>Mammalia</taxon>
        <taxon>Eutheria</taxon>
        <taxon>Laurasiatheria</taxon>
        <taxon>Artiodactyla</taxon>
        <taxon>Suina</taxon>
        <taxon>Suidae</taxon>
        <taxon>Sus</taxon>
    </lineage>
</organism>
<evidence type="ECO:0000313" key="5">
    <source>
        <dbReference type="Ensembl" id="ENSSSCP00035041834.1"/>
    </source>
</evidence>
<dbReference type="PANTHER" id="PTHR24253:SF42">
    <property type="entry name" value="PROTEASE, SERINE 47"/>
    <property type="match status" value="1"/>
</dbReference>
<evidence type="ECO:0000256" key="1">
    <source>
        <dbReference type="ARBA" id="ARBA00023157"/>
    </source>
</evidence>
<dbReference type="GO" id="GO:0004252">
    <property type="term" value="F:serine-type endopeptidase activity"/>
    <property type="evidence" value="ECO:0007669"/>
    <property type="project" value="InterPro"/>
</dbReference>
<proteinExistence type="predicted"/>
<dbReference type="Proteomes" id="UP000694720">
    <property type="component" value="Unplaced"/>
</dbReference>
<dbReference type="InterPro" id="IPR043504">
    <property type="entry name" value="Peptidase_S1_PA_chymotrypsin"/>
</dbReference>
<keyword evidence="1" id="KW-1015">Disulfide bond</keyword>
<keyword evidence="3" id="KW-0732">Signal</keyword>
<dbReference type="Ensembl" id="ENSSSCT00035098937.1">
    <property type="protein sequence ID" value="ENSSSCP00035041834.1"/>
    <property type="gene ID" value="ENSSSCG00035073067.1"/>
</dbReference>
<evidence type="ECO:0000256" key="2">
    <source>
        <dbReference type="SAM" id="Phobius"/>
    </source>
</evidence>
<reference evidence="5" key="1">
    <citation type="submission" date="2025-08" db="UniProtKB">
        <authorList>
            <consortium name="Ensembl"/>
        </authorList>
    </citation>
    <scope>IDENTIFICATION</scope>
</reference>
<evidence type="ECO:0000256" key="3">
    <source>
        <dbReference type="SAM" id="SignalP"/>
    </source>
</evidence>
<keyword evidence="2" id="KW-0472">Membrane</keyword>
<name>A0A8D1B3F7_PIG</name>
<evidence type="ECO:0000313" key="6">
    <source>
        <dbReference type="Proteomes" id="UP000694720"/>
    </source>
</evidence>
<dbReference type="Pfam" id="PF00089">
    <property type="entry name" value="Trypsin"/>
    <property type="match status" value="1"/>
</dbReference>
<accession>A0A8D1B3F7</accession>
<dbReference type="PANTHER" id="PTHR24253">
    <property type="entry name" value="TRANSMEMBRANE PROTEASE SERINE"/>
    <property type="match status" value="1"/>
</dbReference>
<keyword evidence="2" id="KW-1133">Transmembrane helix</keyword>
<dbReference type="InterPro" id="IPR001254">
    <property type="entry name" value="Trypsin_dom"/>
</dbReference>
<dbReference type="PROSITE" id="PS50240">
    <property type="entry name" value="TRYPSIN_DOM"/>
    <property type="match status" value="1"/>
</dbReference>
<keyword evidence="2" id="KW-0812">Transmembrane</keyword>
<feature type="signal peptide" evidence="3">
    <location>
        <begin position="1"/>
        <end position="20"/>
    </location>
</feature>
<evidence type="ECO:0000259" key="4">
    <source>
        <dbReference type="PROSITE" id="PS50240"/>
    </source>
</evidence>
<dbReference type="GO" id="GO:0006508">
    <property type="term" value="P:proteolysis"/>
    <property type="evidence" value="ECO:0007669"/>
    <property type="project" value="InterPro"/>
</dbReference>
<dbReference type="AlphaFoldDB" id="A0A8D1B3F7"/>
<dbReference type="Gene3D" id="2.40.10.10">
    <property type="entry name" value="Trypsin-like serine proteases"/>
    <property type="match status" value="1"/>
</dbReference>
<dbReference type="SUPFAM" id="SSF50494">
    <property type="entry name" value="Trypsin-like serine proteases"/>
    <property type="match status" value="1"/>
</dbReference>
<dbReference type="InterPro" id="IPR009003">
    <property type="entry name" value="Peptidase_S1_PA"/>
</dbReference>
<sequence>RARGCVGAALAVLSPRCVAAAAAAAAAARTSLGLALFVFIPGDSGGPFVCNLNNVWFLIGLSSWSLPCQQPVSPSVFTRVSYFSEWITQKQNSSPNPDPSSVPHPPSVPPGVPIFPSLGNIHKPRSVLTLVISQVLVLLLISLWTLQL</sequence>
<protein>
    <recommendedName>
        <fullName evidence="4">Peptidase S1 domain-containing protein</fullName>
    </recommendedName>
</protein>
<feature type="chain" id="PRO_5034539783" description="Peptidase S1 domain-containing protein" evidence="3">
    <location>
        <begin position="21"/>
        <end position="148"/>
    </location>
</feature>
<feature type="transmembrane region" description="Helical" evidence="2">
    <location>
        <begin position="127"/>
        <end position="146"/>
    </location>
</feature>
<feature type="domain" description="Peptidase S1" evidence="4">
    <location>
        <begin position="1"/>
        <end position="92"/>
    </location>
</feature>